<name>A0A8J2VJE1_9BACL</name>
<sequence length="173" mass="20003">MKIALKKAIKHPRVWWWIGGLAVLLVVLGVIVTIYGGDSQQKPEVTQVSKQQQVAIDFFEATWVQGDQEKGWSLLSEELKNNEQFQQVYPNWIEKGSKETIFIVESPTDAQTTNHNTYYLYRPSDQKTVKIRVDDQKVTATGQFLPDADEAYHQLNKEYPGLNKKWKEVHPEQ</sequence>
<dbReference type="AlphaFoldDB" id="A0A8J2VJE1"/>
<keyword evidence="1" id="KW-1133">Transmembrane helix</keyword>
<dbReference type="Proteomes" id="UP000625210">
    <property type="component" value="Unassembled WGS sequence"/>
</dbReference>
<evidence type="ECO:0000313" key="3">
    <source>
        <dbReference type="Proteomes" id="UP000625210"/>
    </source>
</evidence>
<comment type="caution">
    <text evidence="2">The sequence shown here is derived from an EMBL/GenBank/DDBJ whole genome shotgun (WGS) entry which is preliminary data.</text>
</comment>
<dbReference type="RefSeq" id="WP_188649022.1">
    <property type="nucleotide sequence ID" value="NZ_BMHQ01000018.1"/>
</dbReference>
<proteinExistence type="predicted"/>
<feature type="transmembrane region" description="Helical" evidence="1">
    <location>
        <begin position="14"/>
        <end position="37"/>
    </location>
</feature>
<keyword evidence="3" id="KW-1185">Reference proteome</keyword>
<organism evidence="2 3">
    <name type="scientific">Marinithermofilum abyssi</name>
    <dbReference type="NCBI Taxonomy" id="1571185"/>
    <lineage>
        <taxon>Bacteria</taxon>
        <taxon>Bacillati</taxon>
        <taxon>Bacillota</taxon>
        <taxon>Bacilli</taxon>
        <taxon>Bacillales</taxon>
        <taxon>Thermoactinomycetaceae</taxon>
        <taxon>Marinithermofilum</taxon>
    </lineage>
</organism>
<accession>A0A8J2VJE1</accession>
<evidence type="ECO:0000313" key="2">
    <source>
        <dbReference type="EMBL" id="GGE28656.1"/>
    </source>
</evidence>
<evidence type="ECO:0000256" key="1">
    <source>
        <dbReference type="SAM" id="Phobius"/>
    </source>
</evidence>
<keyword evidence="1" id="KW-0812">Transmembrane</keyword>
<reference evidence="2" key="1">
    <citation type="journal article" date="2014" name="Int. J. Syst. Evol. Microbiol.">
        <title>Complete genome sequence of Corynebacterium casei LMG S-19264T (=DSM 44701T), isolated from a smear-ripened cheese.</title>
        <authorList>
            <consortium name="US DOE Joint Genome Institute (JGI-PGF)"/>
            <person name="Walter F."/>
            <person name="Albersmeier A."/>
            <person name="Kalinowski J."/>
            <person name="Ruckert C."/>
        </authorList>
    </citation>
    <scope>NUCLEOTIDE SEQUENCE</scope>
    <source>
        <strain evidence="2">CGMCC 1.15179</strain>
    </source>
</reference>
<keyword evidence="1" id="KW-0472">Membrane</keyword>
<reference evidence="2" key="2">
    <citation type="submission" date="2020-09" db="EMBL/GenBank/DDBJ databases">
        <authorList>
            <person name="Sun Q."/>
            <person name="Zhou Y."/>
        </authorList>
    </citation>
    <scope>NUCLEOTIDE SEQUENCE</scope>
    <source>
        <strain evidence="2">CGMCC 1.15179</strain>
    </source>
</reference>
<gene>
    <name evidence="2" type="ORF">GCM10011571_33450</name>
</gene>
<dbReference type="EMBL" id="BMHQ01000018">
    <property type="protein sequence ID" value="GGE28656.1"/>
    <property type="molecule type" value="Genomic_DNA"/>
</dbReference>
<protein>
    <submittedName>
        <fullName evidence="2">Uncharacterized protein</fullName>
    </submittedName>
</protein>